<dbReference type="InterPro" id="IPR003740">
    <property type="entry name" value="YitT"/>
</dbReference>
<evidence type="ECO:0000256" key="3">
    <source>
        <dbReference type="ARBA" id="ARBA00022692"/>
    </source>
</evidence>
<evidence type="ECO:0000256" key="4">
    <source>
        <dbReference type="ARBA" id="ARBA00022989"/>
    </source>
</evidence>
<feature type="transmembrane region" description="Helical" evidence="6">
    <location>
        <begin position="12"/>
        <end position="30"/>
    </location>
</feature>
<evidence type="ECO:0000313" key="8">
    <source>
        <dbReference type="EMBL" id="OLU37398.1"/>
    </source>
</evidence>
<evidence type="ECO:0000256" key="2">
    <source>
        <dbReference type="ARBA" id="ARBA00022475"/>
    </source>
</evidence>
<evidence type="ECO:0000256" key="1">
    <source>
        <dbReference type="ARBA" id="ARBA00004651"/>
    </source>
</evidence>
<keyword evidence="9" id="KW-1185">Reference proteome</keyword>
<accession>A0A1U7NDN5</accession>
<feature type="domain" description="DUF2179" evidence="7">
    <location>
        <begin position="228"/>
        <end position="282"/>
    </location>
</feature>
<keyword evidence="2" id="KW-1003">Cell membrane</keyword>
<dbReference type="InterPro" id="IPR051461">
    <property type="entry name" value="UPF0750_membrane"/>
</dbReference>
<name>A0A1U7NDN5_9FIRM</name>
<dbReference type="InterPro" id="IPR015867">
    <property type="entry name" value="N-reg_PII/ATP_PRibTrfase_C"/>
</dbReference>
<feature type="transmembrane region" description="Helical" evidence="6">
    <location>
        <begin position="88"/>
        <end position="106"/>
    </location>
</feature>
<evidence type="ECO:0000256" key="5">
    <source>
        <dbReference type="ARBA" id="ARBA00023136"/>
    </source>
</evidence>
<dbReference type="Pfam" id="PF10035">
    <property type="entry name" value="DUF2179"/>
    <property type="match status" value="1"/>
</dbReference>
<dbReference type="GO" id="GO:0005886">
    <property type="term" value="C:plasma membrane"/>
    <property type="evidence" value="ECO:0007669"/>
    <property type="project" value="UniProtKB-SubCell"/>
</dbReference>
<sequence>MIRKWEENKKAHLAISTVMIILSSLLQVYVMQVFMNPCNLISGGFTGIALFINRIGGKLGIDLPVSMLIIALNVPVALFCYKAISKRFVYLSALQFSLTSLLLEVLNFEPLFYDLTINILFGGLLWGFSISLALQAGGSTGGTDFIAQYIGNKIHHSIFEYVFYFNCAMYIAYGAGFGWIYAAYSIIFQYLSTMVINRTYKRYAKVTLEFTTENPDVVVEAFMKATRHGMSVIEARGGFSGKKYYICKSVVAAYEVQGIIDAVRAVAPHALVNVYQSMNFVGNFYQKPIE</sequence>
<organism evidence="8 9">
    <name type="scientific">Ileibacterium valens</name>
    <dbReference type="NCBI Taxonomy" id="1862668"/>
    <lineage>
        <taxon>Bacteria</taxon>
        <taxon>Bacillati</taxon>
        <taxon>Bacillota</taxon>
        <taxon>Erysipelotrichia</taxon>
        <taxon>Erysipelotrichales</taxon>
        <taxon>Erysipelotrichaceae</taxon>
        <taxon>Ileibacterium</taxon>
    </lineage>
</organism>
<dbReference type="PANTHER" id="PTHR33545:SF5">
    <property type="entry name" value="UPF0750 MEMBRANE PROTEIN YITT"/>
    <property type="match status" value="1"/>
</dbReference>
<keyword evidence="3 6" id="KW-0812">Transmembrane</keyword>
<comment type="caution">
    <text evidence="8">The sequence shown here is derived from an EMBL/GenBank/DDBJ whole genome shotgun (WGS) entry which is preliminary data.</text>
</comment>
<evidence type="ECO:0000259" key="7">
    <source>
        <dbReference type="Pfam" id="PF10035"/>
    </source>
</evidence>
<evidence type="ECO:0000256" key="6">
    <source>
        <dbReference type="SAM" id="Phobius"/>
    </source>
</evidence>
<dbReference type="AlphaFoldDB" id="A0A1U7NDN5"/>
<gene>
    <name evidence="8" type="ORF">BO222_10800</name>
</gene>
<feature type="transmembrane region" description="Helical" evidence="6">
    <location>
        <begin position="112"/>
        <end position="134"/>
    </location>
</feature>
<dbReference type="Pfam" id="PF02588">
    <property type="entry name" value="YitT_membrane"/>
    <property type="match status" value="1"/>
</dbReference>
<comment type="subcellular location">
    <subcellularLocation>
        <location evidence="1">Cell membrane</location>
        <topology evidence="1">Multi-pass membrane protein</topology>
    </subcellularLocation>
</comment>
<keyword evidence="4 6" id="KW-1133">Transmembrane helix</keyword>
<dbReference type="Proteomes" id="UP000186341">
    <property type="component" value="Unassembled WGS sequence"/>
</dbReference>
<protein>
    <recommendedName>
        <fullName evidence="7">DUF2179 domain-containing protein</fullName>
    </recommendedName>
</protein>
<dbReference type="InterPro" id="IPR019264">
    <property type="entry name" value="DUF2179"/>
</dbReference>
<dbReference type="PANTHER" id="PTHR33545">
    <property type="entry name" value="UPF0750 MEMBRANE PROTEIN YITT-RELATED"/>
    <property type="match status" value="1"/>
</dbReference>
<feature type="transmembrane region" description="Helical" evidence="6">
    <location>
        <begin position="63"/>
        <end position="81"/>
    </location>
</feature>
<feature type="transmembrane region" description="Helical" evidence="6">
    <location>
        <begin position="154"/>
        <end position="173"/>
    </location>
</feature>
<evidence type="ECO:0000313" key="9">
    <source>
        <dbReference type="Proteomes" id="UP000186341"/>
    </source>
</evidence>
<reference evidence="8 9" key="1">
    <citation type="submission" date="2016-11" db="EMBL/GenBank/DDBJ databases">
        <title>Description of two novel members of the family Erysipelotrichaceae: Ileibacterium lipovorans gen. nov., sp. nov. and Dubosiella newyorkensis, gen. nov., sp. nov.</title>
        <authorList>
            <person name="Cox L.M."/>
            <person name="Sohn J."/>
            <person name="Tyrrell K.L."/>
            <person name="Citron D.M."/>
            <person name="Lawson P.A."/>
            <person name="Patel N.B."/>
            <person name="Iizumi T."/>
            <person name="Perez-Perez G.I."/>
            <person name="Goldstein E.J."/>
            <person name="Blaser M.J."/>
        </authorList>
    </citation>
    <scope>NUCLEOTIDE SEQUENCE [LARGE SCALE GENOMIC DNA]</scope>
    <source>
        <strain evidence="8 9">NYU-BL-A3</strain>
    </source>
</reference>
<keyword evidence="5 6" id="KW-0472">Membrane</keyword>
<dbReference type="EMBL" id="MPJW01000204">
    <property type="protein sequence ID" value="OLU37398.1"/>
    <property type="molecule type" value="Genomic_DNA"/>
</dbReference>
<dbReference type="Gene3D" id="3.30.70.120">
    <property type="match status" value="1"/>
</dbReference>
<dbReference type="PIRSF" id="PIRSF006483">
    <property type="entry name" value="Membrane_protein_YitT"/>
    <property type="match status" value="1"/>
</dbReference>
<proteinExistence type="predicted"/>